<dbReference type="Proteomes" id="UP000034172">
    <property type="component" value="Unassembled WGS sequence"/>
</dbReference>
<accession>A0A0G1KP71</accession>
<evidence type="ECO:0000313" key="1">
    <source>
        <dbReference type="EMBL" id="KKT49754.1"/>
    </source>
</evidence>
<comment type="caution">
    <text evidence="1">The sequence shown here is derived from an EMBL/GenBank/DDBJ whole genome shotgun (WGS) entry which is preliminary data.</text>
</comment>
<evidence type="ECO:0008006" key="3">
    <source>
        <dbReference type="Google" id="ProtNLM"/>
    </source>
</evidence>
<organism evidence="1 2">
    <name type="scientific">Candidatus Collierbacteria bacterium GW2011_GWC2_44_18</name>
    <dbReference type="NCBI Taxonomy" id="1618392"/>
    <lineage>
        <taxon>Bacteria</taxon>
        <taxon>Candidatus Collieribacteriota</taxon>
    </lineage>
</organism>
<dbReference type="AlphaFoldDB" id="A0A0G1KP71"/>
<dbReference type="EMBL" id="LCIE01000002">
    <property type="protein sequence ID" value="KKT49754.1"/>
    <property type="molecule type" value="Genomic_DNA"/>
</dbReference>
<proteinExistence type="predicted"/>
<sequence length="180" mass="20241">MNDISVRFPVNDSRKKILEDLCVSKKQLPGIRDVMFKPISMDLNQYHPNKICLRLREFSDGHASLIEIQTVKAVTGYSDEKKTFGEGNLADLERIAKEMNFEKWGEMSVNSTEYTMSNNGSTTIALVQNIIPVGEFIKIESPTAKAINNFLKELNVSEEEKIERNAAVLLGEHLGLIAKP</sequence>
<reference evidence="1 2" key="1">
    <citation type="journal article" date="2015" name="Nature">
        <title>rRNA introns, odd ribosomes, and small enigmatic genomes across a large radiation of phyla.</title>
        <authorList>
            <person name="Brown C.T."/>
            <person name="Hug L.A."/>
            <person name="Thomas B.C."/>
            <person name="Sharon I."/>
            <person name="Castelle C.J."/>
            <person name="Singh A."/>
            <person name="Wilkins M.J."/>
            <person name="Williams K.H."/>
            <person name="Banfield J.F."/>
        </authorList>
    </citation>
    <scope>NUCLEOTIDE SEQUENCE [LARGE SCALE GENOMIC DNA]</scope>
</reference>
<evidence type="ECO:0000313" key="2">
    <source>
        <dbReference type="Proteomes" id="UP000034172"/>
    </source>
</evidence>
<gene>
    <name evidence="1" type="ORF">UW41_C0002G0030</name>
</gene>
<name>A0A0G1KP71_9BACT</name>
<dbReference type="STRING" id="1618392.UW41_C0002G0030"/>
<dbReference type="Gene3D" id="2.40.320.10">
    <property type="entry name" value="Hypothetical Protein Pfu-838710-001"/>
    <property type="match status" value="1"/>
</dbReference>
<protein>
    <recommendedName>
        <fullName evidence="3">CYTH domain-containing protein</fullName>
    </recommendedName>
</protein>